<dbReference type="Proteomes" id="UP000517547">
    <property type="component" value="Unassembled WGS sequence"/>
</dbReference>
<comment type="caution">
    <text evidence="2">The sequence shown here is derived from an EMBL/GenBank/DDBJ whole genome shotgun (WGS) entry which is preliminary data.</text>
</comment>
<evidence type="ECO:0000313" key="2">
    <source>
        <dbReference type="EMBL" id="NWC12112.1"/>
    </source>
</evidence>
<sequence>MSIDTFGETLFNFKNIPSFDKSPQANNGGSGGQGGCGGGCIHPTSKRTSSPHEKQ</sequence>
<dbReference type="RefSeq" id="WP_158683280.1">
    <property type="nucleotide sequence ID" value="NZ_JACAQE010000001.1"/>
</dbReference>
<feature type="region of interest" description="Disordered" evidence="1">
    <location>
        <begin position="14"/>
        <end position="55"/>
    </location>
</feature>
<protein>
    <submittedName>
        <fullName evidence="2">Uncharacterized protein</fullName>
    </submittedName>
</protein>
<dbReference type="EMBL" id="JACAQE010000001">
    <property type="protein sequence ID" value="NWC12112.1"/>
    <property type="molecule type" value="Genomic_DNA"/>
</dbReference>
<dbReference type="AlphaFoldDB" id="A0A7Y7XVX0"/>
<organism evidence="2 3">
    <name type="scientific">Pseudomonas gingeri</name>
    <dbReference type="NCBI Taxonomy" id="117681"/>
    <lineage>
        <taxon>Bacteria</taxon>
        <taxon>Pseudomonadati</taxon>
        <taxon>Pseudomonadota</taxon>
        <taxon>Gammaproteobacteria</taxon>
        <taxon>Pseudomonadales</taxon>
        <taxon>Pseudomonadaceae</taxon>
        <taxon>Pseudomonas</taxon>
    </lineage>
</organism>
<gene>
    <name evidence="2" type="ORF">HX845_00490</name>
</gene>
<reference evidence="2 3" key="1">
    <citation type="submission" date="2020-04" db="EMBL/GenBank/DDBJ databases">
        <title>Molecular characterization of pseudomonads from Agaricus bisporus reveal novel blotch 2 pathogens in Western Europe.</title>
        <authorList>
            <person name="Taparia T."/>
            <person name="Krijger M."/>
            <person name="Haynes E."/>
            <person name="Elpinstone J.G."/>
            <person name="Noble R."/>
            <person name="Van Der Wolf J."/>
        </authorList>
    </citation>
    <scope>NUCLEOTIDE SEQUENCE [LARGE SCALE GENOMIC DNA]</scope>
    <source>
        <strain evidence="2 3">IPO3738</strain>
    </source>
</reference>
<evidence type="ECO:0000256" key="1">
    <source>
        <dbReference type="SAM" id="MobiDB-lite"/>
    </source>
</evidence>
<feature type="compositionally biased region" description="Gly residues" evidence="1">
    <location>
        <begin position="28"/>
        <end position="40"/>
    </location>
</feature>
<proteinExistence type="predicted"/>
<accession>A0A7Y7XVX0</accession>
<evidence type="ECO:0000313" key="3">
    <source>
        <dbReference type="Proteomes" id="UP000517547"/>
    </source>
</evidence>
<name>A0A7Y7XVX0_9PSED</name>